<dbReference type="Proteomes" id="UP000182190">
    <property type="component" value="Unassembled WGS sequence"/>
</dbReference>
<comment type="caution">
    <text evidence="3">The sequence shown here is derived from an EMBL/GenBank/DDBJ whole genome shotgun (WGS) entry which is preliminary data.</text>
</comment>
<evidence type="ECO:0000313" key="4">
    <source>
        <dbReference type="Proteomes" id="UP000182190"/>
    </source>
</evidence>
<dbReference type="EMBL" id="CZCS02000211">
    <property type="protein sequence ID" value="VXD23028.1"/>
    <property type="molecule type" value="Genomic_DNA"/>
</dbReference>
<evidence type="ECO:0000256" key="2">
    <source>
        <dbReference type="SAM" id="Phobius"/>
    </source>
</evidence>
<feature type="region of interest" description="Disordered" evidence="1">
    <location>
        <begin position="167"/>
        <end position="204"/>
    </location>
</feature>
<name>A0A7Z9E4R5_9CYAN</name>
<keyword evidence="2" id="KW-0472">Membrane</keyword>
<keyword evidence="4" id="KW-1185">Reference proteome</keyword>
<proteinExistence type="predicted"/>
<organism evidence="3 4">
    <name type="scientific">Planktothrix paucivesiculata PCC 9631</name>
    <dbReference type="NCBI Taxonomy" id="671071"/>
    <lineage>
        <taxon>Bacteria</taxon>
        <taxon>Bacillati</taxon>
        <taxon>Cyanobacteriota</taxon>
        <taxon>Cyanophyceae</taxon>
        <taxon>Oscillatoriophycideae</taxon>
        <taxon>Oscillatoriales</taxon>
        <taxon>Microcoleaceae</taxon>
        <taxon>Planktothrix</taxon>
    </lineage>
</organism>
<sequence>MFKSRNPQKSVGLSFLLLAVTITLFIVLGGFIEGLDIPGLAQTPTPEIASPSGRVRVSDVWKKVYEKLPNLPRENQYLSQETGKVAEDNTLIGRLIRYHIYVKARPTKYRFDWKLTLADYLGVNEPMLVLAYPGQEVLKENPLVGDQKAIQQLNRDQRDALVNTLAGLFNPNPVNTDPIPSAPTPKPPTPSGNSPESGDAQGLK</sequence>
<evidence type="ECO:0000313" key="3">
    <source>
        <dbReference type="EMBL" id="VXD23028.1"/>
    </source>
</evidence>
<gene>
    <name evidence="3" type="ORF">PL9631_690027</name>
</gene>
<accession>A0A7Z9E4R5</accession>
<protein>
    <submittedName>
        <fullName evidence="3">Uncharacterized protein</fullName>
    </submittedName>
</protein>
<keyword evidence="2" id="KW-0812">Transmembrane</keyword>
<dbReference type="RefSeq" id="WP_083620977.1">
    <property type="nucleotide sequence ID" value="NZ_LR735016.1"/>
</dbReference>
<evidence type="ECO:0000256" key="1">
    <source>
        <dbReference type="SAM" id="MobiDB-lite"/>
    </source>
</evidence>
<feature type="compositionally biased region" description="Pro residues" evidence="1">
    <location>
        <begin position="180"/>
        <end position="190"/>
    </location>
</feature>
<reference evidence="3" key="1">
    <citation type="submission" date="2019-10" db="EMBL/GenBank/DDBJ databases">
        <authorList>
            <consortium name="Genoscope - CEA"/>
            <person name="William W."/>
        </authorList>
    </citation>
    <scope>NUCLEOTIDE SEQUENCE [LARGE SCALE GENOMIC DNA]</scope>
    <source>
        <strain evidence="3">BBR_PRJEB10994</strain>
    </source>
</reference>
<feature type="transmembrane region" description="Helical" evidence="2">
    <location>
        <begin position="12"/>
        <end position="32"/>
    </location>
</feature>
<keyword evidence="2" id="KW-1133">Transmembrane helix</keyword>
<dbReference type="AlphaFoldDB" id="A0A7Z9E4R5"/>
<dbReference type="OrthoDB" id="463567at2"/>